<accession>A0AAD4MW74</accession>
<evidence type="ECO:0000313" key="2">
    <source>
        <dbReference type="EMBL" id="KAI1705459.1"/>
    </source>
</evidence>
<reference evidence="2" key="1">
    <citation type="submission" date="2022-01" db="EMBL/GenBank/DDBJ databases">
        <title>Genome Sequence Resource for Two Populations of Ditylenchus destructor, the Migratory Endoparasitic Phytonematode.</title>
        <authorList>
            <person name="Zhang H."/>
            <person name="Lin R."/>
            <person name="Xie B."/>
        </authorList>
    </citation>
    <scope>NUCLEOTIDE SEQUENCE</scope>
    <source>
        <strain evidence="2">BazhouSP</strain>
    </source>
</reference>
<protein>
    <submittedName>
        <fullName evidence="2">Uncharacterized protein</fullName>
    </submittedName>
</protein>
<name>A0AAD4MW74_9BILA</name>
<sequence>MSLQVILMWGISLMFIGLAFLLIFMGCAIFIFNVQPQVFFDAALETNWFYPVTLGGLTYLMVAHSIPKALEDHELWLAIWEVLAFLSGVVVINVVVLLEYYARRNRHEHQE</sequence>
<proteinExistence type="predicted"/>
<gene>
    <name evidence="2" type="ORF">DdX_13597</name>
</gene>
<feature type="transmembrane region" description="Helical" evidence="1">
    <location>
        <begin position="6"/>
        <end position="34"/>
    </location>
</feature>
<keyword evidence="3" id="KW-1185">Reference proteome</keyword>
<dbReference type="EMBL" id="JAKKPZ010000056">
    <property type="protein sequence ID" value="KAI1705459.1"/>
    <property type="molecule type" value="Genomic_DNA"/>
</dbReference>
<evidence type="ECO:0000313" key="3">
    <source>
        <dbReference type="Proteomes" id="UP001201812"/>
    </source>
</evidence>
<keyword evidence="1" id="KW-1133">Transmembrane helix</keyword>
<feature type="transmembrane region" description="Helical" evidence="1">
    <location>
        <begin position="78"/>
        <end position="102"/>
    </location>
</feature>
<dbReference type="AlphaFoldDB" id="A0AAD4MW74"/>
<feature type="transmembrane region" description="Helical" evidence="1">
    <location>
        <begin position="46"/>
        <end position="66"/>
    </location>
</feature>
<dbReference type="Proteomes" id="UP001201812">
    <property type="component" value="Unassembled WGS sequence"/>
</dbReference>
<organism evidence="2 3">
    <name type="scientific">Ditylenchus destructor</name>
    <dbReference type="NCBI Taxonomy" id="166010"/>
    <lineage>
        <taxon>Eukaryota</taxon>
        <taxon>Metazoa</taxon>
        <taxon>Ecdysozoa</taxon>
        <taxon>Nematoda</taxon>
        <taxon>Chromadorea</taxon>
        <taxon>Rhabditida</taxon>
        <taxon>Tylenchina</taxon>
        <taxon>Tylenchomorpha</taxon>
        <taxon>Sphaerularioidea</taxon>
        <taxon>Anguinidae</taxon>
        <taxon>Anguininae</taxon>
        <taxon>Ditylenchus</taxon>
    </lineage>
</organism>
<comment type="caution">
    <text evidence="2">The sequence shown here is derived from an EMBL/GenBank/DDBJ whole genome shotgun (WGS) entry which is preliminary data.</text>
</comment>
<keyword evidence="1" id="KW-0812">Transmembrane</keyword>
<keyword evidence="1" id="KW-0472">Membrane</keyword>
<evidence type="ECO:0000256" key="1">
    <source>
        <dbReference type="SAM" id="Phobius"/>
    </source>
</evidence>